<organism evidence="9 10">
    <name type="scientific">Aquicella lusitana</name>
    <dbReference type="NCBI Taxonomy" id="254246"/>
    <lineage>
        <taxon>Bacteria</taxon>
        <taxon>Pseudomonadati</taxon>
        <taxon>Pseudomonadota</taxon>
        <taxon>Gammaproteobacteria</taxon>
        <taxon>Legionellales</taxon>
        <taxon>Coxiellaceae</taxon>
        <taxon>Aquicella</taxon>
    </lineage>
</organism>
<dbReference type="SUPFAM" id="SSF51735">
    <property type="entry name" value="NAD(P)-binding Rossmann-fold domains"/>
    <property type="match status" value="1"/>
</dbReference>
<comment type="cofactor">
    <cofactor evidence="2 7">
        <name>NAD(+)</name>
        <dbReference type="ChEBI" id="CHEBI:57540"/>
    </cofactor>
</comment>
<evidence type="ECO:0000313" key="9">
    <source>
        <dbReference type="EMBL" id="RDI44793.1"/>
    </source>
</evidence>
<dbReference type="AlphaFoldDB" id="A0A370GS83"/>
<comment type="similarity">
    <text evidence="3 7">Belongs to the NAD(P)-dependent epimerase/dehydratase family. dTDP-glucose dehydratase subfamily.</text>
</comment>
<gene>
    <name evidence="9" type="ORF">C8D86_10845</name>
</gene>
<dbReference type="InterPro" id="IPR005888">
    <property type="entry name" value="dTDP_Gluc_deHydtase"/>
</dbReference>
<dbReference type="Gene3D" id="3.90.25.10">
    <property type="entry name" value="UDP-galactose 4-epimerase, domain 1"/>
    <property type="match status" value="1"/>
</dbReference>
<evidence type="ECO:0000256" key="5">
    <source>
        <dbReference type="ARBA" id="ARBA00023027"/>
    </source>
</evidence>
<dbReference type="GO" id="GO:0008460">
    <property type="term" value="F:dTDP-glucose 4,6-dehydratase activity"/>
    <property type="evidence" value="ECO:0007669"/>
    <property type="project" value="UniProtKB-EC"/>
</dbReference>
<protein>
    <recommendedName>
        <fullName evidence="4 7">dTDP-glucose 4,6-dehydratase</fullName>
        <ecNumber evidence="4 7">4.2.1.46</ecNumber>
    </recommendedName>
</protein>
<evidence type="ECO:0000256" key="3">
    <source>
        <dbReference type="ARBA" id="ARBA00008178"/>
    </source>
</evidence>
<keyword evidence="5" id="KW-0520">NAD</keyword>
<evidence type="ECO:0000256" key="7">
    <source>
        <dbReference type="RuleBase" id="RU004473"/>
    </source>
</evidence>
<dbReference type="GO" id="GO:0009225">
    <property type="term" value="P:nucleotide-sugar metabolic process"/>
    <property type="evidence" value="ECO:0007669"/>
    <property type="project" value="InterPro"/>
</dbReference>
<evidence type="ECO:0000313" key="10">
    <source>
        <dbReference type="Proteomes" id="UP000254720"/>
    </source>
</evidence>
<dbReference type="CDD" id="cd05246">
    <property type="entry name" value="dTDP_GD_SDR_e"/>
    <property type="match status" value="1"/>
</dbReference>
<evidence type="ECO:0000256" key="4">
    <source>
        <dbReference type="ARBA" id="ARBA00011990"/>
    </source>
</evidence>
<dbReference type="Pfam" id="PF16363">
    <property type="entry name" value="GDP_Man_Dehyd"/>
    <property type="match status" value="1"/>
</dbReference>
<accession>A0A370GS83</accession>
<comment type="catalytic activity">
    <reaction evidence="1 7">
        <text>dTDP-alpha-D-glucose = dTDP-4-dehydro-6-deoxy-alpha-D-glucose + H2O</text>
        <dbReference type="Rhea" id="RHEA:17221"/>
        <dbReference type="ChEBI" id="CHEBI:15377"/>
        <dbReference type="ChEBI" id="CHEBI:57477"/>
        <dbReference type="ChEBI" id="CHEBI:57649"/>
        <dbReference type="EC" id="4.2.1.46"/>
    </reaction>
</comment>
<proteinExistence type="inferred from homology"/>
<comment type="caution">
    <text evidence="9">The sequence shown here is derived from an EMBL/GenBank/DDBJ whole genome shotgun (WGS) entry which is preliminary data.</text>
</comment>
<evidence type="ECO:0000256" key="6">
    <source>
        <dbReference type="ARBA" id="ARBA00023239"/>
    </source>
</evidence>
<dbReference type="OrthoDB" id="9803010at2"/>
<dbReference type="FunFam" id="3.40.50.720:FF:000304">
    <property type="entry name" value="UDP-glucose 4,6-dehydratase"/>
    <property type="match status" value="1"/>
</dbReference>
<dbReference type="InterPro" id="IPR016040">
    <property type="entry name" value="NAD(P)-bd_dom"/>
</dbReference>
<evidence type="ECO:0000256" key="2">
    <source>
        <dbReference type="ARBA" id="ARBA00001911"/>
    </source>
</evidence>
<dbReference type="RefSeq" id="WP_114834139.1">
    <property type="nucleotide sequence ID" value="NZ_LR699114.1"/>
</dbReference>
<dbReference type="Proteomes" id="UP000254720">
    <property type="component" value="Unassembled WGS sequence"/>
</dbReference>
<keyword evidence="10" id="KW-1185">Reference proteome</keyword>
<dbReference type="EMBL" id="QQAX01000008">
    <property type="protein sequence ID" value="RDI44793.1"/>
    <property type="molecule type" value="Genomic_DNA"/>
</dbReference>
<keyword evidence="6 7" id="KW-0456">Lyase</keyword>
<reference evidence="9 10" key="1">
    <citation type="submission" date="2018-07" db="EMBL/GenBank/DDBJ databases">
        <title>Genomic Encyclopedia of Type Strains, Phase IV (KMG-IV): sequencing the most valuable type-strain genomes for metagenomic binning, comparative biology and taxonomic classification.</title>
        <authorList>
            <person name="Goeker M."/>
        </authorList>
    </citation>
    <scope>NUCLEOTIDE SEQUENCE [LARGE SCALE GENOMIC DNA]</scope>
    <source>
        <strain evidence="9 10">DSM 16500</strain>
    </source>
</reference>
<dbReference type="Gene3D" id="3.40.50.720">
    <property type="entry name" value="NAD(P)-binding Rossmann-like Domain"/>
    <property type="match status" value="1"/>
</dbReference>
<name>A0A370GS83_9COXI</name>
<dbReference type="NCBIfam" id="TIGR01181">
    <property type="entry name" value="dTDP_gluc_dehyt"/>
    <property type="match status" value="1"/>
</dbReference>
<evidence type="ECO:0000259" key="8">
    <source>
        <dbReference type="Pfam" id="PF16363"/>
    </source>
</evidence>
<dbReference type="InterPro" id="IPR036291">
    <property type="entry name" value="NAD(P)-bd_dom_sf"/>
</dbReference>
<dbReference type="EC" id="4.2.1.46" evidence="4 7"/>
<dbReference type="PANTHER" id="PTHR43000">
    <property type="entry name" value="DTDP-D-GLUCOSE 4,6-DEHYDRATASE-RELATED"/>
    <property type="match status" value="1"/>
</dbReference>
<feature type="domain" description="NAD(P)-binding" evidence="8">
    <location>
        <begin position="10"/>
        <end position="328"/>
    </location>
</feature>
<sequence>MSHYQPRSMLVTGGAGFIGSNFIRYVLTHFPDVAVVNLDKLTYAGSLDNLTHLPHAERHHFIQGDITDAKLLRHILMHHHIDTIVHFAAESHVDRSITAPAAFVQTNVLGTFVLLEAARHHWFEIEECGVSHCRFHHISTDEVYGSLQTTDPLFTEKTAYDPHSPYSASKAGADHLARAYYHTYGLPVTISHCSNNYGPYQHAEKFIPTVIQGCLSRKPIPVYGNGKNIRDWLYVDDHCRAIMTIIEQGKVGESYNIGGNNEWENIALARFICEQMDKIKPHSVSYATLLEFVKDRPGHDFRYAIDNAKIKAELGWSPQETLESGIMKTIAFYLHQPAHAYQ</sequence>
<evidence type="ECO:0000256" key="1">
    <source>
        <dbReference type="ARBA" id="ARBA00001539"/>
    </source>
</evidence>